<proteinExistence type="predicted"/>
<reference evidence="3" key="2">
    <citation type="submission" date="2006-07" db="EMBL/GenBank/DDBJ databases">
        <authorList>
            <person name="McLeod M.P."/>
            <person name="Warren R.L."/>
            <person name="Araki N."/>
            <person name="Hsiao W.W.L."/>
            <person name="Myhre M."/>
            <person name="Fernandes C."/>
            <person name="Miyazawa D."/>
            <person name="Wong W."/>
            <person name="Lillquist A.L."/>
            <person name="Wang D."/>
            <person name="Dosanjh M."/>
            <person name="Petrescu A."/>
            <person name="Morin R.D."/>
            <person name="Yang G."/>
            <person name="Stott J.M."/>
            <person name="Schein J.E."/>
            <person name="Shin H."/>
            <person name="Smailus D."/>
            <person name="Siddiqui A.S."/>
            <person name="Marra M.A."/>
            <person name="Jones S.J.M."/>
            <person name="Holt R."/>
            <person name="Brinkman F.S.L."/>
            <person name="Miyauchi K."/>
            <person name="Fukuda M."/>
            <person name="Davies J.E."/>
            <person name="Mohn W.W."/>
            <person name="Eltis L.D."/>
        </authorList>
    </citation>
    <scope>NUCLEOTIDE SEQUENCE</scope>
    <source>
        <strain evidence="3">RHA1</strain>
    </source>
</reference>
<dbReference type="Proteomes" id="UP000008710">
    <property type="component" value="Chromosome"/>
</dbReference>
<reference evidence="4" key="1">
    <citation type="journal article" date="2006" name="Proc. Natl. Acad. Sci. U.S.A.">
        <title>The complete genome of Rhodococcus sp. RHA1 provides insights into a catabolic powerhouse.</title>
        <authorList>
            <person name="McLeod M.P."/>
            <person name="Warren R.L."/>
            <person name="Hsiao W.W.L."/>
            <person name="Araki N."/>
            <person name="Myhre M."/>
            <person name="Fernandes C."/>
            <person name="Miyazawa D."/>
            <person name="Wong W."/>
            <person name="Lillquist A.L."/>
            <person name="Wang D."/>
            <person name="Dosanjh M."/>
            <person name="Hara H."/>
            <person name="Petrescu A."/>
            <person name="Morin R.D."/>
            <person name="Yang G."/>
            <person name="Stott J.M."/>
            <person name="Schein J.E."/>
            <person name="Shin H."/>
            <person name="Smailus D."/>
            <person name="Siddiqui A.S."/>
            <person name="Marra M.A."/>
            <person name="Jones S.J.M."/>
            <person name="Holt R."/>
            <person name="Brinkman F.S.L."/>
            <person name="Miyauchi K."/>
            <person name="Fukuda M."/>
            <person name="Davies J.E."/>
            <person name="Mohn W.W."/>
            <person name="Eltis L.D."/>
        </authorList>
    </citation>
    <scope>NUCLEOTIDE SEQUENCE [LARGE SCALE GENOMIC DNA]</scope>
    <source>
        <strain evidence="4">RHA1</strain>
    </source>
</reference>
<dbReference type="AlphaFoldDB" id="Q0S091"/>
<feature type="region of interest" description="Disordered" evidence="1">
    <location>
        <begin position="1"/>
        <end position="25"/>
    </location>
</feature>
<dbReference type="HOGENOM" id="CLU_707644_0_0_11"/>
<dbReference type="eggNOG" id="ENOG502ZWRI">
    <property type="taxonomic scope" value="Bacteria"/>
</dbReference>
<accession>Q0S091</accession>
<feature type="region of interest" description="Disordered" evidence="1">
    <location>
        <begin position="115"/>
        <end position="134"/>
    </location>
</feature>
<name>Q0S091_RHOJR</name>
<evidence type="ECO:0000256" key="1">
    <source>
        <dbReference type="SAM" id="MobiDB-lite"/>
    </source>
</evidence>
<organism evidence="3 4">
    <name type="scientific">Rhodococcus jostii (strain RHA1)</name>
    <dbReference type="NCBI Taxonomy" id="101510"/>
    <lineage>
        <taxon>Bacteria</taxon>
        <taxon>Bacillati</taxon>
        <taxon>Actinomycetota</taxon>
        <taxon>Actinomycetes</taxon>
        <taxon>Mycobacteriales</taxon>
        <taxon>Nocardiaceae</taxon>
        <taxon>Rhodococcus</taxon>
    </lineage>
</organism>
<sequence length="390" mass="41882">MALLVRVRTRPGPTAPGGHGRGTAPGNVAAHRLDHRVLAVDACACGWIWRRSSTRGAHRALRRRLHALPATGIAPQLPPPKPRCARAELAARALLVSRTDMPTLRCCTKFAHHCGSPDPTASAPRKLSASDPAPVAEPAIRSGAAFIPVACRRRTMGELVDRPDVVERSDQEAPMPRPSSWVRTTASALGEELARIGLTVPADRLEDLLTDRVAAVAERMHITERTARRYFDPHALRTLARELALRINDEAPGADLLTLPRTIAMPLPTLGATIAALVEVAALAGADTGPDEPATAMSMISTLGVLTREHDGHLPTVWVPEPLLVRAVRLIENTADLVHHGCTLPPGVAEDVRPHLRKALSDDAARLRALTPHTGRRTGPGLWAVPDDPR</sequence>
<evidence type="ECO:0000313" key="2">
    <source>
        <dbReference type="EMBL" id="ABG91839.1"/>
    </source>
</evidence>
<evidence type="ECO:0000313" key="3">
    <source>
        <dbReference type="EMBL" id="ABG99045.1"/>
    </source>
</evidence>
<dbReference type="EMBL" id="CP000431">
    <property type="protein sequence ID" value="ABG91839.1"/>
    <property type="molecule type" value="Genomic_DNA"/>
</dbReference>
<evidence type="ECO:0000313" key="4">
    <source>
        <dbReference type="Proteomes" id="UP000008710"/>
    </source>
</evidence>
<gene>
    <name evidence="2" type="ordered locus">RHA1_ro00003</name>
    <name evidence="3" type="ordered locus">RHA1_ro07281</name>
</gene>
<dbReference type="KEGG" id="rha:RHA1_ro00003"/>
<protein>
    <submittedName>
        <fullName evidence="3">Uncharacterized protein</fullName>
    </submittedName>
</protein>
<dbReference type="KEGG" id="rha:RHA1_ro07281"/>
<dbReference type="EMBL" id="CP000431">
    <property type="protein sequence ID" value="ABG99045.1"/>
    <property type="molecule type" value="Genomic_DNA"/>
</dbReference>